<dbReference type="Proteomes" id="UP001209854">
    <property type="component" value="Unassembled WGS sequence"/>
</dbReference>
<proteinExistence type="predicted"/>
<organism evidence="1 2">
    <name type="scientific">Endozoicomonas gorgoniicola</name>
    <dbReference type="NCBI Taxonomy" id="1234144"/>
    <lineage>
        <taxon>Bacteria</taxon>
        <taxon>Pseudomonadati</taxon>
        <taxon>Pseudomonadota</taxon>
        <taxon>Gammaproteobacteria</taxon>
        <taxon>Oceanospirillales</taxon>
        <taxon>Endozoicomonadaceae</taxon>
        <taxon>Endozoicomonas</taxon>
    </lineage>
</organism>
<evidence type="ECO:0000313" key="1">
    <source>
        <dbReference type="EMBL" id="MCW7555462.1"/>
    </source>
</evidence>
<comment type="caution">
    <text evidence="1">The sequence shown here is derived from an EMBL/GenBank/DDBJ whole genome shotgun (WGS) entry which is preliminary data.</text>
</comment>
<evidence type="ECO:0000313" key="2">
    <source>
        <dbReference type="Proteomes" id="UP001209854"/>
    </source>
</evidence>
<name>A0ABT3N1F0_9GAMM</name>
<dbReference type="EMBL" id="JAPFCC010000001">
    <property type="protein sequence ID" value="MCW7555462.1"/>
    <property type="molecule type" value="Genomic_DNA"/>
</dbReference>
<sequence>MDTQIERTQLQVPERNLKTLTFCSADAQSLNQWLQALPRTNLPDCAKKLGFALKELAKLNITSKELFGLIELIRPVVYFITHQINRNELTEGIIHSEQQISLLGKCQQLHLLLFSCYKSVVDIHIKNSDDNALMAAPLHRAIAESHSLLLLMQEHYRGMPETVWLDTHKLVHIAGENDMLQCSLDDPLTAKARELTIIDQYKRMLLLSHCRSNQLHQSEIRQVNKALCLWAPHGKLLDQPDQNCWFMVNTLSDEGLHHTLTETSNEHPGLKGMDTRVLSAHLKKVASSIDENKPATLSKSLVQHLASAWGAATQRQHIRHEGSESCSFAYGSSASHYYLSDKQAFDDLVKKHSDSNKAGKSGFIPDKSDIWEDVHDVNQETGASEDKASLDFEATPTGSPLYPCFSGKVLNTSAGGYCLQVRANSKTTLVPGELIAVQEGTQTNWILASARWVHSIDDNNIMLGAQLLSANTKPCAIRPLKKNRDASHYQRAFLQPAMPALDSQATLITPRIPFTAGMKFILLEGGKIIKGQLMECIESTPSYSQYQFRFLDSSL</sequence>
<keyword evidence="2" id="KW-1185">Reference proteome</keyword>
<gene>
    <name evidence="1" type="ORF">NX722_23115</name>
</gene>
<dbReference type="RefSeq" id="WP_262565219.1">
    <property type="nucleotide sequence ID" value="NZ_JAPFCC010000001.1"/>
</dbReference>
<accession>A0ABT3N1F0</accession>
<reference evidence="1 2" key="1">
    <citation type="submission" date="2022-10" db="EMBL/GenBank/DDBJ databases">
        <title>High-quality genome sequences of two octocoral-associated bacteria, Endozoicomonas euniceicola EF212 and Endozoicomonas gorgoniicola PS125.</title>
        <authorList>
            <person name="Chiou Y.-J."/>
            <person name="Chen Y.-H."/>
        </authorList>
    </citation>
    <scope>NUCLEOTIDE SEQUENCE [LARGE SCALE GENOMIC DNA]</scope>
    <source>
        <strain evidence="1 2">PS125</strain>
    </source>
</reference>
<evidence type="ECO:0008006" key="3">
    <source>
        <dbReference type="Google" id="ProtNLM"/>
    </source>
</evidence>
<protein>
    <recommendedName>
        <fullName evidence="3">GTPase</fullName>
    </recommendedName>
</protein>